<dbReference type="GO" id="GO:0008270">
    <property type="term" value="F:zinc ion binding"/>
    <property type="evidence" value="ECO:0007669"/>
    <property type="project" value="UniProtKB-KW"/>
</dbReference>
<dbReference type="SUPFAM" id="SSF57850">
    <property type="entry name" value="RING/U-box"/>
    <property type="match status" value="1"/>
</dbReference>
<gene>
    <name evidence="5" type="ORF">GLAREA_06050</name>
</gene>
<name>S3E3M1_GLAL2</name>
<dbReference type="KEGG" id="glz:GLAREA_06050"/>
<evidence type="ECO:0000256" key="1">
    <source>
        <dbReference type="ARBA" id="ARBA00022723"/>
    </source>
</evidence>
<sequence length="457" mass="52074">MDPFSVTVGAVGLLDFANKVTNGLIDRYQAFSSAPRQMLEIADQITLCAGLVDVFAKSVDGTGKQDFPRKFKADAAGLITQCYSILKEIEKMIPHGSQKPGYTERLKYAFSDEKKIKQQQEKLKQVQHMLMFMTTCWMYQLPNQPKEPQVSSSAGQIPFGSFSGFMQQLPLEINIKDPNASSAQSMGYEATLTLKPIEPPTGCQGKEQELKQSRERMDGRKLRGSSRSRETNKALSMYEKQALENMRRSSYFSAKLLKPPFTVQRTSFNLDPPNRDRSERDRKEEHSEQKRTEFAMRGSEDEMPNSLMTKEQAAKGVENILSEWFDDDSELSDMETYHTPSQSPDESRPGRKGSSPNTRHIIMVEPAPSTSPTPRKLDPSPSGGLSSSDTRPSPKIGRRRSWDWQCDGCQKTLFYSDLRYKCRDCDNFDFCPHCYDDIWHRHPKSSFRAKQELVDKF</sequence>
<feature type="compositionally biased region" description="Basic and acidic residues" evidence="4">
    <location>
        <begin position="273"/>
        <end position="300"/>
    </location>
</feature>
<evidence type="ECO:0000256" key="4">
    <source>
        <dbReference type="SAM" id="MobiDB-lite"/>
    </source>
</evidence>
<dbReference type="Gene3D" id="3.30.60.90">
    <property type="match status" value="1"/>
</dbReference>
<reference evidence="5 6" key="1">
    <citation type="journal article" date="2013" name="BMC Genomics">
        <title>Genomics-driven discovery of the pneumocandin biosynthetic gene cluster in the fungus Glarea lozoyensis.</title>
        <authorList>
            <person name="Chen L."/>
            <person name="Yue Q."/>
            <person name="Zhang X."/>
            <person name="Xiang M."/>
            <person name="Wang C."/>
            <person name="Li S."/>
            <person name="Che Y."/>
            <person name="Ortiz-Lopez F.J."/>
            <person name="Bills G.F."/>
            <person name="Liu X."/>
            <person name="An Z."/>
        </authorList>
    </citation>
    <scope>NUCLEOTIDE SEQUENCE [LARGE SCALE GENOMIC DNA]</scope>
    <source>
        <strain evidence="6">ATCC 20868 / MF5171</strain>
    </source>
</reference>
<feature type="compositionally biased region" description="Basic and acidic residues" evidence="4">
    <location>
        <begin position="206"/>
        <end position="232"/>
    </location>
</feature>
<dbReference type="AlphaFoldDB" id="S3E3M1"/>
<organism evidence="5 6">
    <name type="scientific">Glarea lozoyensis (strain ATCC 20868 / MF5171)</name>
    <dbReference type="NCBI Taxonomy" id="1116229"/>
    <lineage>
        <taxon>Eukaryota</taxon>
        <taxon>Fungi</taxon>
        <taxon>Dikarya</taxon>
        <taxon>Ascomycota</taxon>
        <taxon>Pezizomycotina</taxon>
        <taxon>Leotiomycetes</taxon>
        <taxon>Helotiales</taxon>
        <taxon>Helotiaceae</taxon>
        <taxon>Glarea</taxon>
    </lineage>
</organism>
<dbReference type="OMA" id="FMTTCWM"/>
<dbReference type="RefSeq" id="XP_008079655.1">
    <property type="nucleotide sequence ID" value="XM_008081464.1"/>
</dbReference>
<accession>S3E3M1</accession>
<dbReference type="OrthoDB" id="661148at2759"/>
<keyword evidence="2" id="KW-0863">Zinc-finger</keyword>
<dbReference type="GeneID" id="19465104"/>
<evidence type="ECO:0000256" key="2">
    <source>
        <dbReference type="ARBA" id="ARBA00022771"/>
    </source>
</evidence>
<evidence type="ECO:0000313" key="6">
    <source>
        <dbReference type="Proteomes" id="UP000016922"/>
    </source>
</evidence>
<dbReference type="CDD" id="cd02249">
    <property type="entry name" value="ZZ"/>
    <property type="match status" value="1"/>
</dbReference>
<evidence type="ECO:0000256" key="3">
    <source>
        <dbReference type="ARBA" id="ARBA00022833"/>
    </source>
</evidence>
<evidence type="ECO:0000313" key="5">
    <source>
        <dbReference type="EMBL" id="EPE33038.1"/>
    </source>
</evidence>
<dbReference type="InterPro" id="IPR043145">
    <property type="entry name" value="Znf_ZZ_sf"/>
</dbReference>
<feature type="compositionally biased region" description="Low complexity" evidence="4">
    <location>
        <begin position="379"/>
        <end position="389"/>
    </location>
</feature>
<protein>
    <submittedName>
        <fullName evidence="5">Uncharacterized protein</fullName>
    </submittedName>
</protein>
<feature type="region of interest" description="Disordered" evidence="4">
    <location>
        <begin position="332"/>
        <end position="400"/>
    </location>
</feature>
<dbReference type="HOGENOM" id="CLU_598580_0_0_1"/>
<keyword evidence="6" id="KW-1185">Reference proteome</keyword>
<keyword evidence="3" id="KW-0862">Zinc</keyword>
<proteinExistence type="predicted"/>
<feature type="region of interest" description="Disordered" evidence="4">
    <location>
        <begin position="195"/>
        <end position="234"/>
    </location>
</feature>
<keyword evidence="1" id="KW-0479">Metal-binding</keyword>
<dbReference type="EMBL" id="KE145358">
    <property type="protein sequence ID" value="EPE33038.1"/>
    <property type="molecule type" value="Genomic_DNA"/>
</dbReference>
<feature type="region of interest" description="Disordered" evidence="4">
    <location>
        <begin position="263"/>
        <end position="306"/>
    </location>
</feature>
<dbReference type="Proteomes" id="UP000016922">
    <property type="component" value="Unassembled WGS sequence"/>
</dbReference>